<sequence>MYLDSIYVPPKTKYIATGKNEGEGLQQRRPCLNTVDGEKCMLKKNVQNLENKLKIARHARMNANLKLNELKKSNVKLNKKYATCCIKLSNFSTRNVNKKLKRRQKKIQFLQSENSKHITEKKLIKQKSEISKQIHKQTSSLLKYYRDKYRNLKKAKVTQNLTQKTCNKENIEVSSLREKVSYLENENFILKDELEELSQSKMVTTFHEGKYTDDVWEVYATLLSMNVGVKNIENVIKTVLEKLGGLKVERLPKNLCRIYDG</sequence>
<proteinExistence type="predicted"/>
<dbReference type="Proteomes" id="UP000507470">
    <property type="component" value="Unassembled WGS sequence"/>
</dbReference>
<evidence type="ECO:0000313" key="3">
    <source>
        <dbReference type="Proteomes" id="UP000507470"/>
    </source>
</evidence>
<gene>
    <name evidence="2" type="ORF">MCOR_52728</name>
</gene>
<evidence type="ECO:0000256" key="1">
    <source>
        <dbReference type="SAM" id="Coils"/>
    </source>
</evidence>
<dbReference type="AlphaFoldDB" id="A0A6J8EIJ9"/>
<evidence type="ECO:0000313" key="2">
    <source>
        <dbReference type="EMBL" id="CAC5420509.1"/>
    </source>
</evidence>
<name>A0A6J8EIJ9_MYTCO</name>
<feature type="coiled-coil region" evidence="1">
    <location>
        <begin position="46"/>
        <end position="80"/>
    </location>
</feature>
<organism evidence="2 3">
    <name type="scientific">Mytilus coruscus</name>
    <name type="common">Sea mussel</name>
    <dbReference type="NCBI Taxonomy" id="42192"/>
    <lineage>
        <taxon>Eukaryota</taxon>
        <taxon>Metazoa</taxon>
        <taxon>Spiralia</taxon>
        <taxon>Lophotrochozoa</taxon>
        <taxon>Mollusca</taxon>
        <taxon>Bivalvia</taxon>
        <taxon>Autobranchia</taxon>
        <taxon>Pteriomorphia</taxon>
        <taxon>Mytilida</taxon>
        <taxon>Mytiloidea</taxon>
        <taxon>Mytilidae</taxon>
        <taxon>Mytilinae</taxon>
        <taxon>Mytilus</taxon>
    </lineage>
</organism>
<dbReference type="OrthoDB" id="10067847at2759"/>
<accession>A0A6J8EIJ9</accession>
<dbReference type="EMBL" id="CACVKT020009153">
    <property type="protein sequence ID" value="CAC5420509.1"/>
    <property type="molecule type" value="Genomic_DNA"/>
</dbReference>
<keyword evidence="3" id="KW-1185">Reference proteome</keyword>
<keyword evidence="1" id="KW-0175">Coiled coil</keyword>
<reference evidence="2 3" key="1">
    <citation type="submission" date="2020-06" db="EMBL/GenBank/DDBJ databases">
        <authorList>
            <person name="Li R."/>
            <person name="Bekaert M."/>
        </authorList>
    </citation>
    <scope>NUCLEOTIDE SEQUENCE [LARGE SCALE GENOMIC DNA]</scope>
    <source>
        <strain evidence="3">wild</strain>
    </source>
</reference>
<protein>
    <submittedName>
        <fullName evidence="2">Uncharacterized protein</fullName>
    </submittedName>
</protein>